<dbReference type="InterPro" id="IPR039247">
    <property type="entry name" value="KhpB"/>
</dbReference>
<dbReference type="EMBL" id="JAKNHJ010000012">
    <property type="protein sequence ID" value="MCG4618186.1"/>
    <property type="molecule type" value="Genomic_DNA"/>
</dbReference>
<dbReference type="InterPro" id="IPR034079">
    <property type="entry name" value="R3H_KhpB"/>
</dbReference>
<dbReference type="Gene3D" id="3.30.1370.50">
    <property type="entry name" value="R3H-like domain"/>
    <property type="match status" value="1"/>
</dbReference>
<protein>
    <submittedName>
        <fullName evidence="2">Single-stranded DNA-binding protein</fullName>
    </submittedName>
</protein>
<comment type="caution">
    <text evidence="2">The sequence shown here is derived from an EMBL/GenBank/DDBJ whole genome shotgun (WGS) entry which is preliminary data.</text>
</comment>
<dbReference type="CDD" id="cd02414">
    <property type="entry name" value="KH-II_Jag"/>
    <property type="match status" value="1"/>
</dbReference>
<organism evidence="2 3">
    <name type="scientific">Varibaculum cambriense</name>
    <dbReference type="NCBI Taxonomy" id="184870"/>
    <lineage>
        <taxon>Bacteria</taxon>
        <taxon>Bacillati</taxon>
        <taxon>Actinomycetota</taxon>
        <taxon>Actinomycetes</taxon>
        <taxon>Actinomycetales</taxon>
        <taxon>Actinomycetaceae</taxon>
        <taxon>Varibaculum</taxon>
    </lineage>
</organism>
<dbReference type="Gene3D" id="3.30.300.20">
    <property type="match status" value="1"/>
</dbReference>
<dbReference type="InterPro" id="IPR036867">
    <property type="entry name" value="R3H_dom_sf"/>
</dbReference>
<gene>
    <name evidence="2" type="ORF">L0M99_06730</name>
</gene>
<proteinExistence type="predicted"/>
<feature type="domain" description="R3H" evidence="1">
    <location>
        <begin position="101"/>
        <end position="166"/>
    </location>
</feature>
<dbReference type="InterPro" id="IPR001374">
    <property type="entry name" value="R3H_dom"/>
</dbReference>
<evidence type="ECO:0000259" key="1">
    <source>
        <dbReference type="PROSITE" id="PS51061"/>
    </source>
</evidence>
<dbReference type="RefSeq" id="WP_238128158.1">
    <property type="nucleotide sequence ID" value="NZ_JAKNHJ010000012.1"/>
</dbReference>
<dbReference type="SMART" id="SM00393">
    <property type="entry name" value="R3H"/>
    <property type="match status" value="1"/>
</dbReference>
<sequence>MSEEASPERVAALEEEGDIAADYLEELLDIADLGGDLEIDVEHDRASVDIVADAQDLNDLQRLVGKEGEVLESLQDLTRLAVSQKTGEHSRLMLDIAGYRQERKAELRSIAQEAITKAKTTGEPVRLEPMNPFERKVCHDVAAEEGVYSGSQGQAPNRAVVIYPDASGPEAEEELAGDRRYLKRYCLIGI</sequence>
<name>A0AAJ1EYE4_9ACTO</name>
<dbReference type="SUPFAM" id="SSF82708">
    <property type="entry name" value="R3H domain"/>
    <property type="match status" value="1"/>
</dbReference>
<dbReference type="PANTHER" id="PTHR35800">
    <property type="entry name" value="PROTEIN JAG"/>
    <property type="match status" value="1"/>
</dbReference>
<accession>A0AAJ1EYE4</accession>
<dbReference type="AlphaFoldDB" id="A0AAJ1EYE4"/>
<dbReference type="Proteomes" id="UP001200537">
    <property type="component" value="Unassembled WGS sequence"/>
</dbReference>
<dbReference type="CDD" id="cd02644">
    <property type="entry name" value="R3H_jag"/>
    <property type="match status" value="1"/>
</dbReference>
<reference evidence="2" key="1">
    <citation type="submission" date="2022-01" db="EMBL/GenBank/DDBJ databases">
        <title>Collection of gut derived symbiotic bacterial strains cultured from healthy donors.</title>
        <authorList>
            <person name="Lin H."/>
            <person name="Kohout C."/>
            <person name="Waligurski E."/>
            <person name="Pamer E.G."/>
        </authorList>
    </citation>
    <scope>NUCLEOTIDE SEQUENCE</scope>
    <source>
        <strain evidence="2">DFI.7.46</strain>
    </source>
</reference>
<dbReference type="GO" id="GO:0003677">
    <property type="term" value="F:DNA binding"/>
    <property type="evidence" value="ECO:0007669"/>
    <property type="project" value="UniProtKB-KW"/>
</dbReference>
<dbReference type="PANTHER" id="PTHR35800:SF1">
    <property type="entry name" value="RNA-BINDING PROTEIN KHPB"/>
    <property type="match status" value="1"/>
</dbReference>
<dbReference type="InterPro" id="IPR015946">
    <property type="entry name" value="KH_dom-like_a/b"/>
</dbReference>
<keyword evidence="2" id="KW-0238">DNA-binding</keyword>
<dbReference type="GO" id="GO:0003723">
    <property type="term" value="F:RNA binding"/>
    <property type="evidence" value="ECO:0007669"/>
    <property type="project" value="InterPro"/>
</dbReference>
<evidence type="ECO:0000313" key="2">
    <source>
        <dbReference type="EMBL" id="MCG4618186.1"/>
    </source>
</evidence>
<dbReference type="InterPro" id="IPR038008">
    <property type="entry name" value="Jag_KH"/>
</dbReference>
<dbReference type="PROSITE" id="PS51061">
    <property type="entry name" value="R3H"/>
    <property type="match status" value="1"/>
</dbReference>
<dbReference type="Pfam" id="PF01424">
    <property type="entry name" value="R3H"/>
    <property type="match status" value="1"/>
</dbReference>
<evidence type="ECO:0000313" key="3">
    <source>
        <dbReference type="Proteomes" id="UP001200537"/>
    </source>
</evidence>